<evidence type="ECO:0000256" key="1">
    <source>
        <dbReference type="ARBA" id="ARBA00023015"/>
    </source>
</evidence>
<evidence type="ECO:0000259" key="4">
    <source>
        <dbReference type="PROSITE" id="PS51063"/>
    </source>
</evidence>
<accession>A0A6B0Y2J1</accession>
<protein>
    <submittedName>
        <fullName evidence="5">Crp/Fnr family transcriptional regulator</fullName>
    </submittedName>
</protein>
<comment type="caution">
    <text evidence="5">The sequence shown here is derived from an EMBL/GenBank/DDBJ whole genome shotgun (WGS) entry which is preliminary data.</text>
</comment>
<dbReference type="EMBL" id="VXRY01000360">
    <property type="protein sequence ID" value="MXY34222.1"/>
    <property type="molecule type" value="Genomic_DNA"/>
</dbReference>
<dbReference type="SMART" id="SM00419">
    <property type="entry name" value="HTH_CRP"/>
    <property type="match status" value="1"/>
</dbReference>
<dbReference type="PANTHER" id="PTHR24567">
    <property type="entry name" value="CRP FAMILY TRANSCRIPTIONAL REGULATORY PROTEIN"/>
    <property type="match status" value="1"/>
</dbReference>
<dbReference type="InterPro" id="IPR050397">
    <property type="entry name" value="Env_Response_Regulators"/>
</dbReference>
<dbReference type="InterPro" id="IPR036388">
    <property type="entry name" value="WH-like_DNA-bd_sf"/>
</dbReference>
<dbReference type="GO" id="GO:0003677">
    <property type="term" value="F:DNA binding"/>
    <property type="evidence" value="ECO:0007669"/>
    <property type="project" value="UniProtKB-KW"/>
</dbReference>
<dbReference type="AlphaFoldDB" id="A0A6B0Y2J1"/>
<dbReference type="InterPro" id="IPR018490">
    <property type="entry name" value="cNMP-bd_dom_sf"/>
</dbReference>
<dbReference type="InterPro" id="IPR000595">
    <property type="entry name" value="cNMP-bd_dom"/>
</dbReference>
<evidence type="ECO:0000256" key="3">
    <source>
        <dbReference type="ARBA" id="ARBA00023163"/>
    </source>
</evidence>
<proteinExistence type="predicted"/>
<organism evidence="5">
    <name type="scientific">Boseongicola sp. SB0664_bin_43</name>
    <dbReference type="NCBI Taxonomy" id="2604844"/>
    <lineage>
        <taxon>Bacteria</taxon>
        <taxon>Pseudomonadati</taxon>
        <taxon>Pseudomonadota</taxon>
        <taxon>Alphaproteobacteria</taxon>
        <taxon>Rhodobacterales</taxon>
        <taxon>Paracoccaceae</taxon>
        <taxon>Boseongicola</taxon>
    </lineage>
</organism>
<feature type="domain" description="HTH crp-type" evidence="4">
    <location>
        <begin position="167"/>
        <end position="243"/>
    </location>
</feature>
<name>A0A6B0Y2J1_9RHOB</name>
<dbReference type="CDD" id="cd00092">
    <property type="entry name" value="HTH_CRP"/>
    <property type="match status" value="1"/>
</dbReference>
<dbReference type="InterPro" id="IPR036390">
    <property type="entry name" value="WH_DNA-bd_sf"/>
</dbReference>
<dbReference type="PROSITE" id="PS51063">
    <property type="entry name" value="HTH_CRP_2"/>
    <property type="match status" value="1"/>
</dbReference>
<dbReference type="SUPFAM" id="SSF51206">
    <property type="entry name" value="cAMP-binding domain-like"/>
    <property type="match status" value="1"/>
</dbReference>
<dbReference type="SMART" id="SM00100">
    <property type="entry name" value="cNMP"/>
    <property type="match status" value="1"/>
</dbReference>
<evidence type="ECO:0000256" key="2">
    <source>
        <dbReference type="ARBA" id="ARBA00023125"/>
    </source>
</evidence>
<dbReference type="PANTHER" id="PTHR24567:SF75">
    <property type="entry name" value="FUMARATE AND NITRATE REDUCTION REGULATORY PROTEIN"/>
    <property type="match status" value="1"/>
</dbReference>
<keyword evidence="1" id="KW-0805">Transcription regulation</keyword>
<dbReference type="SUPFAM" id="SSF46785">
    <property type="entry name" value="Winged helix' DNA-binding domain"/>
    <property type="match status" value="1"/>
</dbReference>
<dbReference type="Gene3D" id="2.60.120.10">
    <property type="entry name" value="Jelly Rolls"/>
    <property type="match status" value="1"/>
</dbReference>
<dbReference type="InterPro" id="IPR014710">
    <property type="entry name" value="RmlC-like_jellyroll"/>
</dbReference>
<dbReference type="GO" id="GO:0005829">
    <property type="term" value="C:cytosol"/>
    <property type="evidence" value="ECO:0007669"/>
    <property type="project" value="TreeGrafter"/>
</dbReference>
<dbReference type="PROSITE" id="PS00042">
    <property type="entry name" value="HTH_CRP_1"/>
    <property type="match status" value="1"/>
</dbReference>
<dbReference type="PRINTS" id="PR00034">
    <property type="entry name" value="HTHCRP"/>
</dbReference>
<sequence length="253" mass="28084">MGCTVERSGSELAVKIARAEDLRLDCQHCPVRHRAICAASDDDEFDKLNAMKFYKSIPAGQAVALRGEQLDVVASIVSGVATLSKTTVDGRMQITGMLLPSDFIGRPGHDSCEHDISAVTDLTLCCFRRKPFENLVETAPGIRKRLLEMTFDELDAARNWMLLLGRLTAREKIVSFLMLVVRRSALPEDLDDPVQIELPLSREAMASYLGLTIETVSRQMSRLRKDGLIKLETARRVVIPDTSRLEAELANAD</sequence>
<keyword evidence="3" id="KW-0804">Transcription</keyword>
<dbReference type="Pfam" id="PF00027">
    <property type="entry name" value="cNMP_binding"/>
    <property type="match status" value="1"/>
</dbReference>
<gene>
    <name evidence="5" type="ORF">F4Y60_09070</name>
</gene>
<dbReference type="InterPro" id="IPR018335">
    <property type="entry name" value="Tscrpt_reg_HTH_Crp-type_CS"/>
</dbReference>
<dbReference type="GO" id="GO:0003700">
    <property type="term" value="F:DNA-binding transcription factor activity"/>
    <property type="evidence" value="ECO:0007669"/>
    <property type="project" value="InterPro"/>
</dbReference>
<evidence type="ECO:0000313" key="5">
    <source>
        <dbReference type="EMBL" id="MXY34222.1"/>
    </source>
</evidence>
<reference evidence="5" key="1">
    <citation type="submission" date="2019-09" db="EMBL/GenBank/DDBJ databases">
        <title>Characterisation of the sponge microbiome using genome-centric metagenomics.</title>
        <authorList>
            <person name="Engelberts J.P."/>
            <person name="Robbins S.J."/>
            <person name="De Goeij J.M."/>
            <person name="Aranda M."/>
            <person name="Bell S.C."/>
            <person name="Webster N.S."/>
        </authorList>
    </citation>
    <scope>NUCLEOTIDE SEQUENCE</scope>
    <source>
        <strain evidence="5">SB0664_bin_43</strain>
    </source>
</reference>
<dbReference type="Pfam" id="PF13545">
    <property type="entry name" value="HTH_Crp_2"/>
    <property type="match status" value="1"/>
</dbReference>
<dbReference type="CDD" id="cd00038">
    <property type="entry name" value="CAP_ED"/>
    <property type="match status" value="1"/>
</dbReference>
<keyword evidence="2" id="KW-0238">DNA-binding</keyword>
<dbReference type="InterPro" id="IPR012318">
    <property type="entry name" value="HTH_CRP"/>
</dbReference>
<dbReference type="Gene3D" id="1.10.10.10">
    <property type="entry name" value="Winged helix-like DNA-binding domain superfamily/Winged helix DNA-binding domain"/>
    <property type="match status" value="1"/>
</dbReference>
<dbReference type="NCBIfam" id="NF045989">
    <property type="entry name" value="TransRegFnrLRhodb"/>
    <property type="match status" value="1"/>
</dbReference>